<organism evidence="2 3">
    <name type="scientific">Iphiclides podalirius</name>
    <name type="common">scarce swallowtail</name>
    <dbReference type="NCBI Taxonomy" id="110791"/>
    <lineage>
        <taxon>Eukaryota</taxon>
        <taxon>Metazoa</taxon>
        <taxon>Ecdysozoa</taxon>
        <taxon>Arthropoda</taxon>
        <taxon>Hexapoda</taxon>
        <taxon>Insecta</taxon>
        <taxon>Pterygota</taxon>
        <taxon>Neoptera</taxon>
        <taxon>Endopterygota</taxon>
        <taxon>Lepidoptera</taxon>
        <taxon>Glossata</taxon>
        <taxon>Ditrysia</taxon>
        <taxon>Papilionoidea</taxon>
        <taxon>Papilionidae</taxon>
        <taxon>Papilioninae</taxon>
        <taxon>Iphiclides</taxon>
    </lineage>
</organism>
<name>A0ABN8J1B8_9NEOP</name>
<sequence>MKSLLLFFYYVVYANAQLKDLISGKAVHLGPYDAMVQIGNLSQRYTPLSGDDLISSRNARNLVEEARRMFRVGFYTLPPLDPYTRSSLPPLSIDNDFDLLRGRVLLNNLEMTGAIRFKLNLLELRLGTERVDFGFTIPLLNLNVDLQADLVLAELLPLHMKGHLSVVLKGVNILGAVRAKPIELSYQLVALHSRLHIDDVVLQFKGKEIDLNQIIQDATLGSANDDLMPDLFARLFHHINTYVANIVLQESNKILAGASTKQVLAYLLPEQVS</sequence>
<dbReference type="InterPro" id="IPR010562">
    <property type="entry name" value="Haemolymph_juvenile_hormone-bd"/>
</dbReference>
<dbReference type="InterPro" id="IPR038606">
    <property type="entry name" value="To_sf"/>
</dbReference>
<feature type="chain" id="PRO_5047281333" evidence="1">
    <location>
        <begin position="17"/>
        <end position="273"/>
    </location>
</feature>
<dbReference type="SMART" id="SM00700">
    <property type="entry name" value="JHBP"/>
    <property type="match status" value="1"/>
</dbReference>
<evidence type="ECO:0000313" key="2">
    <source>
        <dbReference type="EMBL" id="CAH2068821.1"/>
    </source>
</evidence>
<gene>
    <name evidence="2" type="ORF">IPOD504_LOCUS14562</name>
</gene>
<evidence type="ECO:0000313" key="3">
    <source>
        <dbReference type="Proteomes" id="UP000837857"/>
    </source>
</evidence>
<dbReference type="EMBL" id="OW152817">
    <property type="protein sequence ID" value="CAH2068821.1"/>
    <property type="molecule type" value="Genomic_DNA"/>
</dbReference>
<keyword evidence="1" id="KW-0732">Signal</keyword>
<dbReference type="Gene3D" id="3.15.10.30">
    <property type="entry name" value="Haemolymph juvenile hormone binding protein"/>
    <property type="match status" value="1"/>
</dbReference>
<evidence type="ECO:0000256" key="1">
    <source>
        <dbReference type="SAM" id="SignalP"/>
    </source>
</evidence>
<reference evidence="2" key="1">
    <citation type="submission" date="2022-03" db="EMBL/GenBank/DDBJ databases">
        <authorList>
            <person name="Martin H S."/>
        </authorList>
    </citation>
    <scope>NUCLEOTIDE SEQUENCE</scope>
</reference>
<dbReference type="Pfam" id="PF06585">
    <property type="entry name" value="JHBP"/>
    <property type="match status" value="1"/>
</dbReference>
<accession>A0ABN8J1B8</accession>
<feature type="non-terminal residue" evidence="2">
    <location>
        <position position="1"/>
    </location>
</feature>
<dbReference type="PANTHER" id="PTHR11008:SF9">
    <property type="entry name" value="PROTEIN TAKEOUT-LIKE PROTEIN"/>
    <property type="match status" value="1"/>
</dbReference>
<keyword evidence="3" id="KW-1185">Reference proteome</keyword>
<feature type="signal peptide" evidence="1">
    <location>
        <begin position="1"/>
        <end position="16"/>
    </location>
</feature>
<protein>
    <submittedName>
        <fullName evidence="2">Uncharacterized protein</fullName>
    </submittedName>
</protein>
<dbReference type="Proteomes" id="UP000837857">
    <property type="component" value="Chromosome 5"/>
</dbReference>
<proteinExistence type="predicted"/>
<dbReference type="PANTHER" id="PTHR11008">
    <property type="entry name" value="PROTEIN TAKEOUT-LIKE PROTEIN"/>
    <property type="match status" value="1"/>
</dbReference>